<dbReference type="Pfam" id="PF25145">
    <property type="entry name" value="NfeD1b_N"/>
    <property type="match status" value="1"/>
</dbReference>
<keyword evidence="10" id="KW-1185">Reference proteome</keyword>
<name>A0ABW3LAP1_9BACL</name>
<feature type="transmembrane region" description="Helical" evidence="5">
    <location>
        <begin position="279"/>
        <end position="297"/>
    </location>
</feature>
<dbReference type="Pfam" id="PF01957">
    <property type="entry name" value="NfeD"/>
    <property type="match status" value="1"/>
</dbReference>
<evidence type="ECO:0000256" key="4">
    <source>
        <dbReference type="ARBA" id="ARBA00023136"/>
    </source>
</evidence>
<organism evidence="9 10">
    <name type="scientific">Metaplanococcus flavidus</name>
    <dbReference type="NCBI Taxonomy" id="569883"/>
    <lineage>
        <taxon>Bacteria</taxon>
        <taxon>Bacillati</taxon>
        <taxon>Bacillota</taxon>
        <taxon>Bacilli</taxon>
        <taxon>Bacillales</taxon>
        <taxon>Caryophanaceae</taxon>
        <taxon>Metaplanococcus</taxon>
    </lineage>
</organism>
<evidence type="ECO:0000313" key="10">
    <source>
        <dbReference type="Proteomes" id="UP001597109"/>
    </source>
</evidence>
<feature type="transmembrane region" description="Helical" evidence="5">
    <location>
        <begin position="229"/>
        <end position="249"/>
    </location>
</feature>
<proteinExistence type="predicted"/>
<dbReference type="Gene3D" id="3.90.226.10">
    <property type="entry name" value="2-enoyl-CoA Hydratase, Chain A, domain 1"/>
    <property type="match status" value="1"/>
</dbReference>
<evidence type="ECO:0000259" key="6">
    <source>
        <dbReference type="Pfam" id="PF01957"/>
    </source>
</evidence>
<sequence length="442" mass="47271">MKGMKIFTAFMLFVLVLLSLIPVLHADNHSVYIIPVEAEVERGLQAFIDRGIEEAEEAEAGAIIFEIDTPGGFVDAADGIARLLQETSIPTIAFINQDALSAGVFLALNAEEIYMHPSARMGAAQVIDQSGNAAGDKADSAWRSSMANAAESSDRDPQFALAMSDASVDLPEYRAGEGELLTLRAGEAEQVGYSEGTVSSIEELLELKGLEDSELVYVNETFSESLARFLTNPVVVPILLSIAMLGLLLEMFTPGIGVPAFIGFTSLLLFFYGHLVAGLAGFESVILLFLGLGLMIAEFFVPGGVLGFLGIAAVLGSILLAGGDLQTTAVAVLIAMVAATLGMVILVKFFGKRLQLFKRIILLDSTDTKSGYVSTANRPELIGQLALTATELRPSGTIIFGDERIDAVSEGRYIGRGKNVKIIKVEGSRIVVRELEEKEEEE</sequence>
<dbReference type="CDD" id="cd07021">
    <property type="entry name" value="Clp_protease_NfeD_like"/>
    <property type="match status" value="1"/>
</dbReference>
<evidence type="ECO:0000256" key="3">
    <source>
        <dbReference type="ARBA" id="ARBA00022989"/>
    </source>
</evidence>
<dbReference type="InterPro" id="IPR029045">
    <property type="entry name" value="ClpP/crotonase-like_dom_sf"/>
</dbReference>
<dbReference type="SUPFAM" id="SSF52096">
    <property type="entry name" value="ClpP/crotonase"/>
    <property type="match status" value="1"/>
</dbReference>
<dbReference type="Pfam" id="PF24961">
    <property type="entry name" value="NfeD_membrane"/>
    <property type="match status" value="1"/>
</dbReference>
<gene>
    <name evidence="9" type="ORF">ACFQ1X_04890</name>
</gene>
<feature type="domain" description="NfeD integral membrane" evidence="7">
    <location>
        <begin position="235"/>
        <end position="348"/>
    </location>
</feature>
<dbReference type="InterPro" id="IPR002810">
    <property type="entry name" value="NfeD-like_C"/>
</dbReference>
<dbReference type="InterPro" id="IPR012340">
    <property type="entry name" value="NA-bd_OB-fold"/>
</dbReference>
<evidence type="ECO:0000259" key="8">
    <source>
        <dbReference type="Pfam" id="PF25145"/>
    </source>
</evidence>
<evidence type="ECO:0000256" key="1">
    <source>
        <dbReference type="ARBA" id="ARBA00004141"/>
    </source>
</evidence>
<comment type="subcellular location">
    <subcellularLocation>
        <location evidence="1">Membrane</location>
        <topology evidence="1">Multi-pass membrane protein</topology>
    </subcellularLocation>
</comment>
<feature type="transmembrane region" description="Helical" evidence="5">
    <location>
        <begin position="329"/>
        <end position="350"/>
    </location>
</feature>
<dbReference type="Proteomes" id="UP001597109">
    <property type="component" value="Unassembled WGS sequence"/>
</dbReference>
<evidence type="ECO:0000256" key="2">
    <source>
        <dbReference type="ARBA" id="ARBA00022692"/>
    </source>
</evidence>
<dbReference type="EMBL" id="JBHTKI010000007">
    <property type="protein sequence ID" value="MFD1030761.1"/>
    <property type="molecule type" value="Genomic_DNA"/>
</dbReference>
<evidence type="ECO:0000313" key="9">
    <source>
        <dbReference type="EMBL" id="MFD1030761.1"/>
    </source>
</evidence>
<feature type="transmembrane region" description="Helical" evidence="5">
    <location>
        <begin position="256"/>
        <end position="273"/>
    </location>
</feature>
<dbReference type="InterPro" id="IPR052165">
    <property type="entry name" value="Membrane_assoc_protease"/>
</dbReference>
<dbReference type="InterPro" id="IPR056738">
    <property type="entry name" value="NfeD1b_N"/>
</dbReference>
<evidence type="ECO:0000259" key="7">
    <source>
        <dbReference type="Pfam" id="PF24961"/>
    </source>
</evidence>
<dbReference type="Gene3D" id="2.40.50.140">
    <property type="entry name" value="Nucleic acid-binding proteins"/>
    <property type="match status" value="1"/>
</dbReference>
<feature type="domain" description="NfeD-like C-terminal" evidence="6">
    <location>
        <begin position="380"/>
        <end position="433"/>
    </location>
</feature>
<keyword evidence="4 5" id="KW-0472">Membrane</keyword>
<protein>
    <submittedName>
        <fullName evidence="9">Nodulation protein NfeD</fullName>
    </submittedName>
</protein>
<comment type="caution">
    <text evidence="9">The sequence shown here is derived from an EMBL/GenBank/DDBJ whole genome shotgun (WGS) entry which is preliminary data.</text>
</comment>
<dbReference type="PANTHER" id="PTHR33507:SF3">
    <property type="entry name" value="INNER MEMBRANE PROTEIN YBBJ"/>
    <property type="match status" value="1"/>
</dbReference>
<dbReference type="InterPro" id="IPR056739">
    <property type="entry name" value="NfeD_membrane"/>
</dbReference>
<keyword evidence="3 5" id="KW-1133">Transmembrane helix</keyword>
<reference evidence="10" key="1">
    <citation type="journal article" date="2019" name="Int. J. Syst. Evol. Microbiol.">
        <title>The Global Catalogue of Microorganisms (GCM) 10K type strain sequencing project: providing services to taxonomists for standard genome sequencing and annotation.</title>
        <authorList>
            <consortium name="The Broad Institute Genomics Platform"/>
            <consortium name="The Broad Institute Genome Sequencing Center for Infectious Disease"/>
            <person name="Wu L."/>
            <person name="Ma J."/>
        </authorList>
    </citation>
    <scope>NUCLEOTIDE SEQUENCE [LARGE SCALE GENOMIC DNA]</scope>
    <source>
        <strain evidence="10">CCUG 56756</strain>
    </source>
</reference>
<feature type="domain" description="NfeD1b N-terminal" evidence="8">
    <location>
        <begin position="31"/>
        <end position="217"/>
    </location>
</feature>
<dbReference type="RefSeq" id="WP_144840139.1">
    <property type="nucleotide sequence ID" value="NZ_JBHTKI010000007.1"/>
</dbReference>
<dbReference type="PANTHER" id="PTHR33507">
    <property type="entry name" value="INNER MEMBRANE PROTEIN YBBJ"/>
    <property type="match status" value="1"/>
</dbReference>
<accession>A0ABW3LAP1</accession>
<evidence type="ECO:0000256" key="5">
    <source>
        <dbReference type="SAM" id="Phobius"/>
    </source>
</evidence>
<keyword evidence="2 5" id="KW-0812">Transmembrane</keyword>